<name>E3MP53_CAERE</name>
<reference evidence="2" key="1">
    <citation type="submission" date="2007-07" db="EMBL/GenBank/DDBJ databases">
        <title>PCAP assembly of the Caenorhabditis remanei genome.</title>
        <authorList>
            <consortium name="The Caenorhabditis remanei Sequencing Consortium"/>
            <person name="Wilson R.K."/>
        </authorList>
    </citation>
    <scope>NUCLEOTIDE SEQUENCE [LARGE SCALE GENOMIC DNA]</scope>
    <source>
        <strain evidence="2">PB4641</strain>
    </source>
</reference>
<keyword evidence="3" id="KW-1185">Reference proteome</keyword>
<accession>E3MP53</accession>
<dbReference type="HOGENOM" id="CLU_2456932_0_0_1"/>
<dbReference type="InParanoid" id="E3MP53"/>
<gene>
    <name evidence="2" type="ORF">CRE_07586</name>
</gene>
<dbReference type="Proteomes" id="UP000008281">
    <property type="component" value="Unassembled WGS sequence"/>
</dbReference>
<evidence type="ECO:0000313" key="2">
    <source>
        <dbReference type="EMBL" id="EFP06420.1"/>
    </source>
</evidence>
<evidence type="ECO:0000256" key="1">
    <source>
        <dbReference type="SAM" id="MobiDB-lite"/>
    </source>
</evidence>
<proteinExistence type="predicted"/>
<dbReference type="AlphaFoldDB" id="E3MP53"/>
<dbReference type="EMBL" id="DS268462">
    <property type="protein sequence ID" value="EFP06420.1"/>
    <property type="molecule type" value="Genomic_DNA"/>
</dbReference>
<sequence>MWNQDGLVGLIRSRFIQISPDWYRLSQTYVSQLFSALHATEDVSHFENQFRNLRTEFERRENREKCRRKQNDGMFDTSGIECYSADRPD</sequence>
<evidence type="ECO:0000313" key="3">
    <source>
        <dbReference type="Proteomes" id="UP000008281"/>
    </source>
</evidence>
<feature type="region of interest" description="Disordered" evidence="1">
    <location>
        <begin position="62"/>
        <end position="89"/>
    </location>
</feature>
<protein>
    <submittedName>
        <fullName evidence="2">Uncharacterized protein</fullName>
    </submittedName>
</protein>
<organism evidence="3">
    <name type="scientific">Caenorhabditis remanei</name>
    <name type="common">Caenorhabditis vulgaris</name>
    <dbReference type="NCBI Taxonomy" id="31234"/>
    <lineage>
        <taxon>Eukaryota</taxon>
        <taxon>Metazoa</taxon>
        <taxon>Ecdysozoa</taxon>
        <taxon>Nematoda</taxon>
        <taxon>Chromadorea</taxon>
        <taxon>Rhabditida</taxon>
        <taxon>Rhabditina</taxon>
        <taxon>Rhabditomorpha</taxon>
        <taxon>Rhabditoidea</taxon>
        <taxon>Rhabditidae</taxon>
        <taxon>Peloderinae</taxon>
        <taxon>Caenorhabditis</taxon>
    </lineage>
</organism>